<protein>
    <submittedName>
        <fullName evidence="2">DUF3888 domain-containing protein</fullName>
    </submittedName>
</protein>
<reference evidence="2 3" key="1">
    <citation type="submission" date="2023-03" db="EMBL/GenBank/DDBJ databases">
        <title>Bacillus Genome Sequencing.</title>
        <authorList>
            <person name="Dunlap C."/>
        </authorList>
    </citation>
    <scope>NUCLEOTIDE SEQUENCE [LARGE SCALE GENOMIC DNA]</scope>
    <source>
        <strain evidence="2 3">BD-525</strain>
    </source>
</reference>
<dbReference type="Proteomes" id="UP001344632">
    <property type="component" value="Unassembled WGS sequence"/>
</dbReference>
<keyword evidence="1" id="KW-0732">Signal</keyword>
<keyword evidence="3" id="KW-1185">Reference proteome</keyword>
<comment type="caution">
    <text evidence="2">The sequence shown here is derived from an EMBL/GenBank/DDBJ whole genome shotgun (WGS) entry which is preliminary data.</text>
</comment>
<proteinExistence type="predicted"/>
<feature type="chain" id="PRO_5045057818" evidence="1">
    <location>
        <begin position="22"/>
        <end position="116"/>
    </location>
</feature>
<gene>
    <name evidence="2" type="ORF">P4H66_17795</name>
</gene>
<accession>A0ABU6GPM6</accession>
<organism evidence="2 3">
    <name type="scientific">Paenibacillus dokdonensis</name>
    <dbReference type="NCBI Taxonomy" id="2567944"/>
    <lineage>
        <taxon>Bacteria</taxon>
        <taxon>Bacillati</taxon>
        <taxon>Bacillota</taxon>
        <taxon>Bacilli</taxon>
        <taxon>Bacillales</taxon>
        <taxon>Paenibacillaceae</taxon>
        <taxon>Paenibacillus</taxon>
    </lineage>
</organism>
<dbReference type="InterPro" id="IPR024984">
    <property type="entry name" value="DUF3888"/>
</dbReference>
<sequence>MKKITIIVILGFLLLSPIASAEPNNKICNDVLLTSLSPAISNAISGYYGYPRLYGLYDAKILRIERVHEGEYTFNVTVQVKTFVGAHNHPFGLETMTIAVSPGSMLVSQFHHEGIN</sequence>
<dbReference type="RefSeq" id="WP_326089342.1">
    <property type="nucleotide sequence ID" value="NZ_JARLKZ010000014.1"/>
</dbReference>
<evidence type="ECO:0000256" key="1">
    <source>
        <dbReference type="SAM" id="SignalP"/>
    </source>
</evidence>
<feature type="signal peptide" evidence="1">
    <location>
        <begin position="1"/>
        <end position="21"/>
    </location>
</feature>
<dbReference type="Pfam" id="PF13027">
    <property type="entry name" value="DUF3888"/>
    <property type="match status" value="1"/>
</dbReference>
<evidence type="ECO:0000313" key="2">
    <source>
        <dbReference type="EMBL" id="MEC0241674.1"/>
    </source>
</evidence>
<dbReference type="EMBL" id="JARLKZ010000014">
    <property type="protein sequence ID" value="MEC0241674.1"/>
    <property type="molecule type" value="Genomic_DNA"/>
</dbReference>
<evidence type="ECO:0000313" key="3">
    <source>
        <dbReference type="Proteomes" id="UP001344632"/>
    </source>
</evidence>
<name>A0ABU6GPM6_9BACL</name>